<name>A0A8J9YCA9_9NEOP</name>
<accession>A0A8J9YCA9</accession>
<dbReference type="OrthoDB" id="7484912at2759"/>
<dbReference type="AlphaFoldDB" id="A0A8J9YCA9"/>
<dbReference type="EMBL" id="OV170225">
    <property type="protein sequence ID" value="CAH0725444.1"/>
    <property type="molecule type" value="Genomic_DNA"/>
</dbReference>
<evidence type="ECO:0000313" key="2">
    <source>
        <dbReference type="Proteomes" id="UP000838878"/>
    </source>
</evidence>
<reference evidence="1" key="1">
    <citation type="submission" date="2021-12" db="EMBL/GenBank/DDBJ databases">
        <authorList>
            <person name="Martin H S."/>
        </authorList>
    </citation>
    <scope>NUCLEOTIDE SEQUENCE</scope>
</reference>
<keyword evidence="2" id="KW-1185">Reference proteome</keyword>
<evidence type="ECO:0000313" key="1">
    <source>
        <dbReference type="EMBL" id="CAH0725444.1"/>
    </source>
</evidence>
<protein>
    <submittedName>
        <fullName evidence="1">Uncharacterized protein</fullName>
    </submittedName>
</protein>
<proteinExistence type="predicted"/>
<sequence length="192" mass="20299">MCGDHPSFTKAELNLKEGKAENKEKDRKISNSFIRISPTISRTKATEELAPAAAALDDAPQALFAAQGNRELVHAALGSFRWPPYLVCAWLLALALAHALHATRALLDRALPPLRAACAWSRARAGAAWRGAGGARAGAEAALAAALHALYSVAAAARALAAWALEPPAPSVYDAKVTNYDDVDSQISPRLK</sequence>
<gene>
    <name evidence="1" type="ORF">BINO364_LOCUS11028</name>
</gene>
<organism evidence="1 2">
    <name type="scientific">Brenthis ino</name>
    <name type="common">lesser marbled fritillary</name>
    <dbReference type="NCBI Taxonomy" id="405034"/>
    <lineage>
        <taxon>Eukaryota</taxon>
        <taxon>Metazoa</taxon>
        <taxon>Ecdysozoa</taxon>
        <taxon>Arthropoda</taxon>
        <taxon>Hexapoda</taxon>
        <taxon>Insecta</taxon>
        <taxon>Pterygota</taxon>
        <taxon>Neoptera</taxon>
        <taxon>Endopterygota</taxon>
        <taxon>Lepidoptera</taxon>
        <taxon>Glossata</taxon>
        <taxon>Ditrysia</taxon>
        <taxon>Papilionoidea</taxon>
        <taxon>Nymphalidae</taxon>
        <taxon>Heliconiinae</taxon>
        <taxon>Argynnini</taxon>
        <taxon>Brenthis</taxon>
    </lineage>
</organism>
<dbReference type="Proteomes" id="UP000838878">
    <property type="component" value="Chromosome 5"/>
</dbReference>
<feature type="non-terminal residue" evidence="1">
    <location>
        <position position="192"/>
    </location>
</feature>